<sequence>YLHLYLYIELIYHTKTHPLIIIHTTTHRYFF</sequence>
<keyword evidence="2" id="KW-1185">Reference proteome</keyword>
<organism evidence="1 2">
    <name type="scientific">Dictyostelium firmibasis</name>
    <dbReference type="NCBI Taxonomy" id="79012"/>
    <lineage>
        <taxon>Eukaryota</taxon>
        <taxon>Amoebozoa</taxon>
        <taxon>Evosea</taxon>
        <taxon>Eumycetozoa</taxon>
        <taxon>Dictyostelia</taxon>
        <taxon>Dictyosteliales</taxon>
        <taxon>Dictyosteliaceae</taxon>
        <taxon>Dictyostelium</taxon>
    </lineage>
</organism>
<gene>
    <name evidence="1" type="ORF">RB653_005667</name>
</gene>
<name>A0AAN7Z4L3_9MYCE</name>
<feature type="non-terminal residue" evidence="1">
    <location>
        <position position="1"/>
    </location>
</feature>
<dbReference type="Proteomes" id="UP001344447">
    <property type="component" value="Unassembled WGS sequence"/>
</dbReference>
<evidence type="ECO:0000313" key="2">
    <source>
        <dbReference type="Proteomes" id="UP001344447"/>
    </source>
</evidence>
<dbReference type="EMBL" id="JAVFKY010000001">
    <property type="protein sequence ID" value="KAK5584060.1"/>
    <property type="molecule type" value="Genomic_DNA"/>
</dbReference>
<comment type="caution">
    <text evidence="1">The sequence shown here is derived from an EMBL/GenBank/DDBJ whole genome shotgun (WGS) entry which is preliminary data.</text>
</comment>
<accession>A0AAN7Z4L3</accession>
<evidence type="ECO:0000313" key="1">
    <source>
        <dbReference type="EMBL" id="KAK5584060.1"/>
    </source>
</evidence>
<reference evidence="1 2" key="1">
    <citation type="submission" date="2023-11" db="EMBL/GenBank/DDBJ databases">
        <title>Dfirmibasis_genome.</title>
        <authorList>
            <person name="Edelbroek B."/>
            <person name="Kjellin J."/>
            <person name="Jerlstrom-Hultqvist J."/>
            <person name="Soderbom F."/>
        </authorList>
    </citation>
    <scope>NUCLEOTIDE SEQUENCE [LARGE SCALE GENOMIC DNA]</scope>
    <source>
        <strain evidence="1 2">TNS-C-14</strain>
    </source>
</reference>
<protein>
    <submittedName>
        <fullName evidence="1">Uncharacterized protein</fullName>
    </submittedName>
</protein>
<dbReference type="AlphaFoldDB" id="A0AAN7Z4L3"/>
<proteinExistence type="predicted"/>